<reference evidence="10 11" key="1">
    <citation type="submission" date="2016-12" db="EMBL/GenBank/DDBJ databases">
        <title>Trade-off between light-utilization and light-protection in marine flavobacteria.</title>
        <authorList>
            <person name="Kumagai Y."/>
            <person name="Yoshizawa S."/>
            <person name="Kogure K."/>
            <person name="Iwasaki W."/>
        </authorList>
    </citation>
    <scope>NUCLEOTIDE SEQUENCE [LARGE SCALE GENOMIC DNA]</scope>
    <source>
        <strain evidence="10 11">NBRC 108759</strain>
    </source>
</reference>
<evidence type="ECO:0000256" key="5">
    <source>
        <dbReference type="ARBA" id="ARBA00023211"/>
    </source>
</evidence>
<dbReference type="CDD" id="cd02009">
    <property type="entry name" value="TPP_SHCHC_synthase"/>
    <property type="match status" value="1"/>
</dbReference>
<dbReference type="InterPro" id="IPR004433">
    <property type="entry name" value="MenaQ_synth_MenD"/>
</dbReference>
<evidence type="ECO:0000256" key="3">
    <source>
        <dbReference type="ARBA" id="ARBA00022842"/>
    </source>
</evidence>
<dbReference type="Gene3D" id="3.40.50.970">
    <property type="match status" value="2"/>
</dbReference>
<feature type="domain" description="Thiamine pyrophosphate enzyme TPP-binding" evidence="7">
    <location>
        <begin position="411"/>
        <end position="544"/>
    </location>
</feature>
<keyword evidence="5 6" id="KW-0464">Manganese</keyword>
<evidence type="ECO:0000259" key="9">
    <source>
        <dbReference type="Pfam" id="PF16582"/>
    </source>
</evidence>
<dbReference type="NCBIfam" id="TIGR00173">
    <property type="entry name" value="menD"/>
    <property type="match status" value="1"/>
</dbReference>
<dbReference type="GO" id="GO:0009234">
    <property type="term" value="P:menaquinone biosynthetic process"/>
    <property type="evidence" value="ECO:0007669"/>
    <property type="project" value="UniProtKB-UniRule"/>
</dbReference>
<comment type="function">
    <text evidence="6">Catalyzes the thiamine diphosphate-dependent decarboxylation of 2-oxoglutarate and the subsequent addition of the resulting succinic semialdehyde-thiamine pyrophosphate anion to isochorismate to yield 2-succinyl-5-enolpyruvyl-6-hydroxy-3-cyclohexene-1-carboxylate (SEPHCHC).</text>
</comment>
<dbReference type="GO" id="GO:0070204">
    <property type="term" value="F:2-succinyl-5-enolpyruvyl-6-hydroxy-3-cyclohexene-1-carboxylic-acid synthase activity"/>
    <property type="evidence" value="ECO:0007669"/>
    <property type="project" value="UniProtKB-UniRule"/>
</dbReference>
<dbReference type="EMBL" id="MSCN01000001">
    <property type="protein sequence ID" value="PQJ80850.1"/>
    <property type="molecule type" value="Genomic_DNA"/>
</dbReference>
<comment type="similarity">
    <text evidence="6">Belongs to the TPP enzyme family. MenD subfamily.</text>
</comment>
<keyword evidence="6" id="KW-0474">Menaquinone biosynthesis</keyword>
<dbReference type="UniPathway" id="UPA01057">
    <property type="reaction ID" value="UER00164"/>
</dbReference>
<dbReference type="Pfam" id="PF02776">
    <property type="entry name" value="TPP_enzyme_N"/>
    <property type="match status" value="1"/>
</dbReference>
<dbReference type="Gene3D" id="3.40.50.1220">
    <property type="entry name" value="TPP-binding domain"/>
    <property type="match status" value="1"/>
</dbReference>
<dbReference type="OrthoDB" id="9791859at2"/>
<keyword evidence="11" id="KW-1185">Reference proteome</keyword>
<evidence type="ECO:0000256" key="6">
    <source>
        <dbReference type="HAMAP-Rule" id="MF_01659"/>
    </source>
</evidence>
<dbReference type="GO" id="GO:0030145">
    <property type="term" value="F:manganese ion binding"/>
    <property type="evidence" value="ECO:0007669"/>
    <property type="project" value="UniProtKB-UniRule"/>
</dbReference>
<dbReference type="SUPFAM" id="SSF52518">
    <property type="entry name" value="Thiamin diphosphate-binding fold (THDP-binding)"/>
    <property type="match status" value="2"/>
</dbReference>
<proteinExistence type="inferred from homology"/>
<evidence type="ECO:0000256" key="4">
    <source>
        <dbReference type="ARBA" id="ARBA00023052"/>
    </source>
</evidence>
<dbReference type="InterPro" id="IPR032264">
    <property type="entry name" value="MenD_middle"/>
</dbReference>
<dbReference type="AlphaFoldDB" id="A0A2S7WTD3"/>
<comment type="pathway">
    <text evidence="6">Quinol/quinone metabolism; menaquinone biosynthesis.</text>
</comment>
<comment type="cofactor">
    <cofactor evidence="6">
        <name>thiamine diphosphate</name>
        <dbReference type="ChEBI" id="CHEBI:58937"/>
    </cofactor>
    <text evidence="6">Binds 1 thiamine pyrophosphate per subunit.</text>
</comment>
<dbReference type="PANTHER" id="PTHR42916">
    <property type="entry name" value="2-SUCCINYL-5-ENOLPYRUVYL-6-HYDROXY-3-CYCLOHEXENE-1-CARBOXYLATE SYNTHASE"/>
    <property type="match status" value="1"/>
</dbReference>
<sequence>MSSSPLEKSGEALFPKKELAQLVISACHQFYIDTVVISPGSRNAPLTIGFSNHSEIETLSVVDERCAAFFALGIAQQKQKPVAILCTSGSALLNYYPAIAEAFYSDIPLVVISADRPKHLIDIGDGQTIRQENVFENHILFSANLVENPKFLARNKQLIGEALQLATSQKGPVHINVPFDEPLYETVEQMKTFHFPHISMSSLDNSHINYEELASIWNAADKKMLLIGVNYPDEDLHNLMDLYSEDDSVLLLTETTSNLHHDKAINAIDQLIFSMEDSDFKELQPDILITFGGMIVSKRIKRFLRDYQPKHHWNIDEKKATNTFFCLSEFIQTKPVDFFSNFNKIISKKESNYQPKWLKIRDKRREKHAAYLSKIEHSDLKVFEQVLQQIPNNSQLQVSNSAIIRYVQMFTIDNSLEVFCNRGTSGIDGSTSTAIGAAFASKKQTVFITGDLSFFYDSNALWNKNIPNNFRIILVNNSGGGIFKIIPGPSTTNAAKYFETPHCLTAEYLCKMHGFDYLQAQSTETVEEKLNGFFETSEKPKILEIFTPSLENDTVLKDYFKYIK</sequence>
<dbReference type="Proteomes" id="UP000238882">
    <property type="component" value="Unassembled WGS sequence"/>
</dbReference>
<dbReference type="UniPathway" id="UPA00079"/>
<dbReference type="Pfam" id="PF02775">
    <property type="entry name" value="TPP_enzyme_C"/>
    <property type="match status" value="1"/>
</dbReference>
<evidence type="ECO:0000259" key="8">
    <source>
        <dbReference type="Pfam" id="PF02776"/>
    </source>
</evidence>
<dbReference type="InterPro" id="IPR012001">
    <property type="entry name" value="Thiamin_PyroP_enz_TPP-bd_dom"/>
</dbReference>
<keyword evidence="4 6" id="KW-0786">Thiamine pyrophosphate</keyword>
<dbReference type="GO" id="GO:0000287">
    <property type="term" value="F:magnesium ion binding"/>
    <property type="evidence" value="ECO:0007669"/>
    <property type="project" value="UniProtKB-UniRule"/>
</dbReference>
<dbReference type="Pfam" id="PF16582">
    <property type="entry name" value="TPP_enzyme_M_2"/>
    <property type="match status" value="1"/>
</dbReference>
<dbReference type="EC" id="2.2.1.9" evidence="6"/>
<keyword evidence="2 6" id="KW-0479">Metal-binding</keyword>
<dbReference type="GO" id="GO:0030976">
    <property type="term" value="F:thiamine pyrophosphate binding"/>
    <property type="evidence" value="ECO:0007669"/>
    <property type="project" value="UniProtKB-UniRule"/>
</dbReference>
<accession>A0A2S7WTD3</accession>
<feature type="domain" description="Menaquinone biosynthesis protein MenD middle" evidence="9">
    <location>
        <begin position="249"/>
        <end position="396"/>
    </location>
</feature>
<evidence type="ECO:0000313" key="10">
    <source>
        <dbReference type="EMBL" id="PQJ80850.1"/>
    </source>
</evidence>
<keyword evidence="1 6" id="KW-0808">Transferase</keyword>
<comment type="pathway">
    <text evidence="6">Quinol/quinone metabolism; 1,4-dihydroxy-2-naphthoate biosynthesis; 1,4-dihydroxy-2-naphthoate from chorismate: step 2/7.</text>
</comment>
<name>A0A2S7WTD3_9FLAO</name>
<protein>
    <recommendedName>
        <fullName evidence="6">2-succinyl-5-enolpyruvyl-6-hydroxy-3-cyclohexene-1-carboxylate synthase</fullName>
        <shortName evidence="6">SEPHCHC synthase</shortName>
        <ecNumber evidence="6">2.2.1.9</ecNumber>
    </recommendedName>
    <alternativeName>
        <fullName evidence="6">Menaquinone biosynthesis protein MenD</fullName>
    </alternativeName>
</protein>
<dbReference type="InterPro" id="IPR011766">
    <property type="entry name" value="TPP_enzyme_TPP-bd"/>
</dbReference>
<comment type="caution">
    <text evidence="10">The sequence shown here is derived from an EMBL/GenBank/DDBJ whole genome shotgun (WGS) entry which is preliminary data.</text>
</comment>
<organism evidence="10 11">
    <name type="scientific">Polaribacter porphyrae</name>
    <dbReference type="NCBI Taxonomy" id="1137780"/>
    <lineage>
        <taxon>Bacteria</taxon>
        <taxon>Pseudomonadati</taxon>
        <taxon>Bacteroidota</taxon>
        <taxon>Flavobacteriia</taxon>
        <taxon>Flavobacteriales</taxon>
        <taxon>Flavobacteriaceae</taxon>
    </lineage>
</organism>
<gene>
    <name evidence="6" type="primary">menD</name>
    <name evidence="10" type="ORF">BTO18_00270</name>
</gene>
<evidence type="ECO:0000259" key="7">
    <source>
        <dbReference type="Pfam" id="PF02775"/>
    </source>
</evidence>
<comment type="subunit">
    <text evidence="6">Homodimer.</text>
</comment>
<comment type="catalytic activity">
    <reaction evidence="6">
        <text>isochorismate + 2-oxoglutarate + H(+) = 5-enolpyruvoyl-6-hydroxy-2-succinyl-cyclohex-3-ene-1-carboxylate + CO2</text>
        <dbReference type="Rhea" id="RHEA:25593"/>
        <dbReference type="ChEBI" id="CHEBI:15378"/>
        <dbReference type="ChEBI" id="CHEBI:16526"/>
        <dbReference type="ChEBI" id="CHEBI:16810"/>
        <dbReference type="ChEBI" id="CHEBI:29780"/>
        <dbReference type="ChEBI" id="CHEBI:58818"/>
        <dbReference type="EC" id="2.2.1.9"/>
    </reaction>
</comment>
<dbReference type="PIRSF" id="PIRSF004983">
    <property type="entry name" value="MenD"/>
    <property type="match status" value="1"/>
</dbReference>
<feature type="domain" description="Thiamine pyrophosphate enzyme N-terminal TPP-binding" evidence="8">
    <location>
        <begin position="18"/>
        <end position="127"/>
    </location>
</feature>
<keyword evidence="3 6" id="KW-0460">Magnesium</keyword>
<dbReference type="PANTHER" id="PTHR42916:SF1">
    <property type="entry name" value="PROTEIN PHYLLO, CHLOROPLASTIC"/>
    <property type="match status" value="1"/>
</dbReference>
<evidence type="ECO:0000313" key="11">
    <source>
        <dbReference type="Proteomes" id="UP000238882"/>
    </source>
</evidence>
<dbReference type="RefSeq" id="WP_105017456.1">
    <property type="nucleotide sequence ID" value="NZ_MSCN01000001.1"/>
</dbReference>
<evidence type="ECO:0000256" key="1">
    <source>
        <dbReference type="ARBA" id="ARBA00022679"/>
    </source>
</evidence>
<dbReference type="InterPro" id="IPR029061">
    <property type="entry name" value="THDP-binding"/>
</dbReference>
<comment type="cofactor">
    <cofactor evidence="6">
        <name>Mg(2+)</name>
        <dbReference type="ChEBI" id="CHEBI:18420"/>
    </cofactor>
    <cofactor evidence="6">
        <name>Mn(2+)</name>
        <dbReference type="ChEBI" id="CHEBI:29035"/>
    </cofactor>
</comment>
<dbReference type="CDD" id="cd07037">
    <property type="entry name" value="TPP_PYR_MenD"/>
    <property type="match status" value="1"/>
</dbReference>
<evidence type="ECO:0000256" key="2">
    <source>
        <dbReference type="ARBA" id="ARBA00022723"/>
    </source>
</evidence>
<dbReference type="HAMAP" id="MF_01659">
    <property type="entry name" value="MenD"/>
    <property type="match status" value="1"/>
</dbReference>